<evidence type="ECO:0000259" key="1">
    <source>
        <dbReference type="Pfam" id="PF10590"/>
    </source>
</evidence>
<dbReference type="InterPro" id="IPR019576">
    <property type="entry name" value="Pyridoxamine_oxidase_dimer_C"/>
</dbReference>
<keyword evidence="3" id="KW-1185">Reference proteome</keyword>
<accession>A0A9P7VGY1</accession>
<dbReference type="SUPFAM" id="SSF50475">
    <property type="entry name" value="FMN-binding split barrel"/>
    <property type="match status" value="1"/>
</dbReference>
<dbReference type="OrthoDB" id="303614at2759"/>
<dbReference type="RefSeq" id="XP_043034318.1">
    <property type="nucleotide sequence ID" value="XM_043179589.1"/>
</dbReference>
<protein>
    <recommendedName>
        <fullName evidence="1">Pyridoxine 5'-phosphate oxidase dimerisation C-terminal domain-containing protein</fullName>
    </recommendedName>
</protein>
<feature type="domain" description="Pyridoxine 5'-phosphate oxidase dimerisation C-terminal" evidence="1">
    <location>
        <begin position="97"/>
        <end position="125"/>
    </location>
</feature>
<dbReference type="Gene3D" id="2.30.110.10">
    <property type="entry name" value="Electron Transport, Fmn-binding Protein, Chain A"/>
    <property type="match status" value="1"/>
</dbReference>
<gene>
    <name evidence="2" type="ORF">BT62DRAFT_1080501</name>
</gene>
<proteinExistence type="predicted"/>
<dbReference type="InterPro" id="IPR012349">
    <property type="entry name" value="Split_barrel_FMN-bd"/>
</dbReference>
<dbReference type="EMBL" id="MU250566">
    <property type="protein sequence ID" value="KAG7440818.1"/>
    <property type="molecule type" value="Genomic_DNA"/>
</dbReference>
<sequence>MVASYTCTLVQAYCWDVGKRQPGINAYHDHPSVFKRPLVVPSYDHRQTFILSLEVPQRALCRTLKPRSPFPYKVSARLEGKEVEMSGFWGSLARNPRMEFWSGKSSRLHDRIRYVRPEDGKWRVDLFGALDSRLVVTARALYPILISSFFVGRRGGARTLVFTSDHRCALLSIQPIPYWR</sequence>
<dbReference type="Pfam" id="PF10590">
    <property type="entry name" value="PNP_phzG_C"/>
    <property type="match status" value="1"/>
</dbReference>
<dbReference type="GeneID" id="66101883"/>
<dbReference type="Proteomes" id="UP000812287">
    <property type="component" value="Unassembled WGS sequence"/>
</dbReference>
<dbReference type="AlphaFoldDB" id="A0A9P7VGY1"/>
<organism evidence="2 3">
    <name type="scientific">Guyanagaster necrorhizus</name>
    <dbReference type="NCBI Taxonomy" id="856835"/>
    <lineage>
        <taxon>Eukaryota</taxon>
        <taxon>Fungi</taxon>
        <taxon>Dikarya</taxon>
        <taxon>Basidiomycota</taxon>
        <taxon>Agaricomycotina</taxon>
        <taxon>Agaricomycetes</taxon>
        <taxon>Agaricomycetidae</taxon>
        <taxon>Agaricales</taxon>
        <taxon>Marasmiineae</taxon>
        <taxon>Physalacriaceae</taxon>
        <taxon>Guyanagaster</taxon>
    </lineage>
</organism>
<reference evidence="2" key="1">
    <citation type="submission" date="2020-11" db="EMBL/GenBank/DDBJ databases">
        <title>Adaptations for nitrogen fixation in a non-lichenized fungal sporocarp promotes dispersal by wood-feeding termites.</title>
        <authorList>
            <consortium name="DOE Joint Genome Institute"/>
            <person name="Koch R.A."/>
            <person name="Yoon G."/>
            <person name="Arayal U."/>
            <person name="Lail K."/>
            <person name="Amirebrahimi M."/>
            <person name="Labutti K."/>
            <person name="Lipzen A."/>
            <person name="Riley R."/>
            <person name="Barry K."/>
            <person name="Henrissat B."/>
            <person name="Grigoriev I.V."/>
            <person name="Herr J.R."/>
            <person name="Aime M.C."/>
        </authorList>
    </citation>
    <scope>NUCLEOTIDE SEQUENCE</scope>
    <source>
        <strain evidence="2">MCA 3950</strain>
    </source>
</reference>
<evidence type="ECO:0000313" key="2">
    <source>
        <dbReference type="EMBL" id="KAG7440818.1"/>
    </source>
</evidence>
<comment type="caution">
    <text evidence="2">The sequence shown here is derived from an EMBL/GenBank/DDBJ whole genome shotgun (WGS) entry which is preliminary data.</text>
</comment>
<name>A0A9P7VGY1_9AGAR</name>
<evidence type="ECO:0000313" key="3">
    <source>
        <dbReference type="Proteomes" id="UP000812287"/>
    </source>
</evidence>